<name>F0XSV3_GROCL</name>
<dbReference type="AlphaFoldDB" id="F0XSV3"/>
<evidence type="ECO:0000256" key="1">
    <source>
        <dbReference type="SAM" id="Phobius"/>
    </source>
</evidence>
<proteinExistence type="predicted"/>
<keyword evidence="1" id="KW-1133">Transmembrane helix</keyword>
<dbReference type="RefSeq" id="XP_014168821.1">
    <property type="nucleotide sequence ID" value="XM_014313346.1"/>
</dbReference>
<dbReference type="STRING" id="655863.F0XSV3"/>
<evidence type="ECO:0008006" key="5">
    <source>
        <dbReference type="Google" id="ProtNLM"/>
    </source>
</evidence>
<keyword evidence="2" id="KW-0732">Signal</keyword>
<dbReference type="Pfam" id="PF14269">
    <property type="entry name" value="Arylsulfotran_2"/>
    <property type="match status" value="1"/>
</dbReference>
<dbReference type="eggNOG" id="ENOG502SKI4">
    <property type="taxonomic scope" value="Eukaryota"/>
</dbReference>
<keyword evidence="1" id="KW-0472">Membrane</keyword>
<feature type="signal peptide" evidence="2">
    <location>
        <begin position="1"/>
        <end position="25"/>
    </location>
</feature>
<dbReference type="EMBL" id="GL629997">
    <property type="protein sequence ID" value="EFW99338.1"/>
    <property type="molecule type" value="Genomic_DNA"/>
</dbReference>
<evidence type="ECO:0000256" key="2">
    <source>
        <dbReference type="SAM" id="SignalP"/>
    </source>
</evidence>
<dbReference type="InParanoid" id="F0XSV3"/>
<sequence length="612" mass="68073">MNVSFSRVYGCIATLTVALVHVALGQLTSTDYAEYNAGKLGHRPFQQFHSIDQFAPVLQVTTWNKAAVSQTGSHIFMRHDGHDGSQLSSPLIIDAHDLSTVFVNRSFANVFGTRIQQNFGRNYLTFWEGQNNGGFGNGFGLAYDDSYRLAYNITADNPNNMDLHEFAFTGDGSALVTTVEWLPAESLSWPVLSRLEDASIRDSRFQEIELETNKVLFDWRASDHIDPAESMERQTRLWDPYHLNSIQKTKAGNYLLSMRHLYSLLLIDGRTGEIIWKLGGRKNVFSELPPPKGISLSRPLLNHMRWQHHAHYVAGTNETQMTIFDNYHSKRSSRGTCVEDCSRGLHITINETASPPTVQLLSEYLHPARIQSLSQGSVQVIDPVSGPGHDIGNVFVGWGHCPSFTEHTASGDIVLDVQFSPWHTSKIQDALSNYRAYKMDWTATPYWDPAMAIKRDEHGQLAAYVSWNGATEVKEWLIRVAHTNTTATTRIGTGDLLVRSPRTGFETAMMLVATNRRYAWAEALDKDGNVLRASNVVGLQSAGADTTLIVLGVGAAAVVVLTGGVGAYMWRRRTGYTRLQGDNIELDTEVKTADTTVGEDYDHGFEEASLRG</sequence>
<feature type="transmembrane region" description="Helical" evidence="1">
    <location>
        <begin position="548"/>
        <end position="570"/>
    </location>
</feature>
<gene>
    <name evidence="3" type="ORF">CMQ_5759</name>
</gene>
<evidence type="ECO:0000313" key="3">
    <source>
        <dbReference type="EMBL" id="EFW99338.1"/>
    </source>
</evidence>
<dbReference type="PANTHER" id="PTHR35340:SF5">
    <property type="entry name" value="ASST-DOMAIN-CONTAINING PROTEIN"/>
    <property type="match status" value="1"/>
</dbReference>
<protein>
    <recommendedName>
        <fullName evidence="5">Arylsulfotransferase</fullName>
    </recommendedName>
</protein>
<keyword evidence="1" id="KW-0812">Transmembrane</keyword>
<dbReference type="OrthoDB" id="5427350at2759"/>
<dbReference type="Proteomes" id="UP000007796">
    <property type="component" value="Unassembled WGS sequence"/>
</dbReference>
<accession>F0XSV3</accession>
<keyword evidence="4" id="KW-1185">Reference proteome</keyword>
<dbReference type="InterPro" id="IPR039535">
    <property type="entry name" value="ASST-like"/>
</dbReference>
<evidence type="ECO:0000313" key="4">
    <source>
        <dbReference type="Proteomes" id="UP000007796"/>
    </source>
</evidence>
<reference evidence="3 4" key="1">
    <citation type="journal article" date="2011" name="Proc. Natl. Acad. Sci. U.S.A.">
        <title>Genome and transcriptome analyses of the mountain pine beetle-fungal symbiont Grosmannia clavigera, a lodgepole pine pathogen.</title>
        <authorList>
            <person name="DiGuistini S."/>
            <person name="Wang Y."/>
            <person name="Liao N.Y."/>
            <person name="Taylor G."/>
            <person name="Tanguay P."/>
            <person name="Feau N."/>
            <person name="Henrissat B."/>
            <person name="Chan S.K."/>
            <person name="Hesse-Orce U."/>
            <person name="Alamouti S.M."/>
            <person name="Tsui C.K.M."/>
            <person name="Docking R.T."/>
            <person name="Levasseur A."/>
            <person name="Haridas S."/>
            <person name="Robertson G."/>
            <person name="Birol I."/>
            <person name="Holt R.A."/>
            <person name="Marra M.A."/>
            <person name="Hamelin R.C."/>
            <person name="Hirst M."/>
            <person name="Jones S.J.M."/>
            <person name="Bohlmann J."/>
            <person name="Breuil C."/>
        </authorList>
    </citation>
    <scope>NUCLEOTIDE SEQUENCE [LARGE SCALE GENOMIC DNA]</scope>
    <source>
        <strain evidence="4">kw1407 / UAMH 11150</strain>
    </source>
</reference>
<dbReference type="PANTHER" id="PTHR35340">
    <property type="entry name" value="PQQ ENZYME REPEAT PROTEIN-RELATED"/>
    <property type="match status" value="1"/>
</dbReference>
<dbReference type="HOGENOM" id="CLU_018249_0_0_1"/>
<feature type="chain" id="PRO_5003261059" description="Arylsulfotransferase" evidence="2">
    <location>
        <begin position="26"/>
        <end position="612"/>
    </location>
</feature>
<dbReference type="InterPro" id="IPR053143">
    <property type="entry name" value="Arylsulfate_ST"/>
</dbReference>
<organism evidence="4">
    <name type="scientific">Grosmannia clavigera (strain kw1407 / UAMH 11150)</name>
    <name type="common">Blue stain fungus</name>
    <name type="synonym">Graphiocladiella clavigera</name>
    <dbReference type="NCBI Taxonomy" id="655863"/>
    <lineage>
        <taxon>Eukaryota</taxon>
        <taxon>Fungi</taxon>
        <taxon>Dikarya</taxon>
        <taxon>Ascomycota</taxon>
        <taxon>Pezizomycotina</taxon>
        <taxon>Sordariomycetes</taxon>
        <taxon>Sordariomycetidae</taxon>
        <taxon>Ophiostomatales</taxon>
        <taxon>Ophiostomataceae</taxon>
        <taxon>Leptographium</taxon>
    </lineage>
</organism>
<dbReference type="GeneID" id="25979116"/>